<dbReference type="EC" id="2.8.4.5" evidence="4"/>
<dbReference type="InterPro" id="IPR020612">
    <property type="entry name" value="Methylthiotransferase_CS"/>
</dbReference>
<evidence type="ECO:0000256" key="11">
    <source>
        <dbReference type="ARBA" id="ARBA00023004"/>
    </source>
</evidence>
<evidence type="ECO:0000256" key="6">
    <source>
        <dbReference type="ARBA" id="ARBA00022485"/>
    </source>
</evidence>
<dbReference type="Pfam" id="PF00919">
    <property type="entry name" value="UPF0004"/>
    <property type="match status" value="1"/>
</dbReference>
<dbReference type="InterPro" id="IPR023404">
    <property type="entry name" value="rSAM_horseshoe"/>
</dbReference>
<dbReference type="SUPFAM" id="SSF102114">
    <property type="entry name" value="Radical SAM enzymes"/>
    <property type="match status" value="1"/>
</dbReference>
<dbReference type="EMBL" id="LXWW01000008">
    <property type="protein sequence ID" value="OAO18073.1"/>
    <property type="molecule type" value="Genomic_DNA"/>
</dbReference>
<dbReference type="GO" id="GO:0016301">
    <property type="term" value="F:kinase activity"/>
    <property type="evidence" value="ECO:0007669"/>
    <property type="project" value="UniProtKB-KW"/>
</dbReference>
<dbReference type="GO" id="GO:0005783">
    <property type="term" value="C:endoplasmic reticulum"/>
    <property type="evidence" value="ECO:0007669"/>
    <property type="project" value="TreeGrafter"/>
</dbReference>
<evidence type="ECO:0000256" key="2">
    <source>
        <dbReference type="ARBA" id="ARBA00002399"/>
    </source>
</evidence>
<dbReference type="SMART" id="SM00729">
    <property type="entry name" value="Elp3"/>
    <property type="match status" value="1"/>
</dbReference>
<keyword evidence="18" id="KW-0418">Kinase</keyword>
<comment type="function">
    <text evidence="2">Catalyzes the methylthiolation of N6-threonylcarbamoyladenosine (t(6)A), leading to the formation of 2-methylthio-N6-threonylcarbamoyladenosine (ms(2)t(6)A) at position 37 in tRNAs that read codons beginning with adenine.</text>
</comment>
<evidence type="ECO:0000256" key="4">
    <source>
        <dbReference type="ARBA" id="ARBA00013273"/>
    </source>
</evidence>
<evidence type="ECO:0000256" key="14">
    <source>
        <dbReference type="ARBA" id="ARBA00051661"/>
    </source>
</evidence>
<dbReference type="Gene3D" id="3.80.30.20">
    <property type="entry name" value="tm_1862 like domain"/>
    <property type="match status" value="1"/>
</dbReference>
<comment type="catalytic activity">
    <reaction evidence="14">
        <text>N(6)-L-threonylcarbamoyladenosine(37) in tRNA + (sulfur carrier)-SH + AH2 + 2 S-adenosyl-L-methionine = 2-methylsulfanyl-N(6)-L-threonylcarbamoyladenosine(37) in tRNA + (sulfur carrier)-H + 5'-deoxyadenosine + L-methionine + A + S-adenosyl-L-homocysteine + 2 H(+)</text>
        <dbReference type="Rhea" id="RHEA:37075"/>
        <dbReference type="Rhea" id="RHEA-COMP:10163"/>
        <dbReference type="Rhea" id="RHEA-COMP:11092"/>
        <dbReference type="Rhea" id="RHEA-COMP:14737"/>
        <dbReference type="Rhea" id="RHEA-COMP:14739"/>
        <dbReference type="ChEBI" id="CHEBI:13193"/>
        <dbReference type="ChEBI" id="CHEBI:15378"/>
        <dbReference type="ChEBI" id="CHEBI:17319"/>
        <dbReference type="ChEBI" id="CHEBI:17499"/>
        <dbReference type="ChEBI" id="CHEBI:29917"/>
        <dbReference type="ChEBI" id="CHEBI:57844"/>
        <dbReference type="ChEBI" id="CHEBI:57856"/>
        <dbReference type="ChEBI" id="CHEBI:59789"/>
        <dbReference type="ChEBI" id="CHEBI:64428"/>
        <dbReference type="ChEBI" id="CHEBI:74418"/>
        <dbReference type="ChEBI" id="CHEBI:74420"/>
        <dbReference type="EC" id="2.8.4.5"/>
    </reaction>
</comment>
<keyword evidence="11" id="KW-0408">Iron</keyword>
<dbReference type="NCBIfam" id="TIGR00089">
    <property type="entry name" value="MiaB/RimO family radical SAM methylthiotransferase"/>
    <property type="match status" value="1"/>
</dbReference>
<feature type="domain" description="MTTase N-terminal" evidence="16">
    <location>
        <begin position="166"/>
        <end position="275"/>
    </location>
</feature>
<comment type="caution">
    <text evidence="18">The sequence shown here is derived from an EMBL/GenBank/DDBJ whole genome shotgun (WGS) entry which is preliminary data.</text>
</comment>
<evidence type="ECO:0000256" key="1">
    <source>
        <dbReference type="ARBA" id="ARBA00001966"/>
    </source>
</evidence>
<dbReference type="PANTHER" id="PTHR11918:SF45">
    <property type="entry name" value="THREONYLCARBAMOYLADENOSINE TRNA METHYLTHIOTRANSFERASE"/>
    <property type="match status" value="1"/>
</dbReference>
<dbReference type="InterPro" id="IPR007197">
    <property type="entry name" value="rSAM"/>
</dbReference>
<evidence type="ECO:0000259" key="16">
    <source>
        <dbReference type="PROSITE" id="PS51449"/>
    </source>
</evidence>
<evidence type="ECO:0000256" key="7">
    <source>
        <dbReference type="ARBA" id="ARBA00022679"/>
    </source>
</evidence>
<evidence type="ECO:0000256" key="9">
    <source>
        <dbReference type="ARBA" id="ARBA00022694"/>
    </source>
</evidence>
<dbReference type="PROSITE" id="PS01278">
    <property type="entry name" value="MTTASE_RADICAL"/>
    <property type="match status" value="1"/>
</dbReference>
<dbReference type="InterPro" id="IPR005839">
    <property type="entry name" value="Methylthiotransferase"/>
</dbReference>
<proteinExistence type="inferred from homology"/>
<keyword evidence="10" id="KW-0479">Metal-binding</keyword>
<keyword evidence="15" id="KW-0472">Membrane</keyword>
<protein>
    <recommendedName>
        <fullName evidence="5">Threonylcarbamoyladenosine tRNA methylthiotransferase</fullName>
        <ecNumber evidence="4">2.8.4.5</ecNumber>
    </recommendedName>
    <alternativeName>
        <fullName evidence="13">tRNA-t(6)A37 methylthiotransferase</fullName>
    </alternativeName>
</protein>
<keyword evidence="15" id="KW-0812">Transmembrane</keyword>
<evidence type="ECO:0000256" key="5">
    <source>
        <dbReference type="ARBA" id="ARBA00018810"/>
    </source>
</evidence>
<evidence type="ECO:0000256" key="13">
    <source>
        <dbReference type="ARBA" id="ARBA00031213"/>
    </source>
</evidence>
<comment type="cofactor">
    <cofactor evidence="1">
        <name>[4Fe-4S] cluster</name>
        <dbReference type="ChEBI" id="CHEBI:49883"/>
    </cofactor>
</comment>
<feature type="transmembrane region" description="Helical" evidence="15">
    <location>
        <begin position="83"/>
        <end position="101"/>
    </location>
</feature>
<dbReference type="AlphaFoldDB" id="A0A196SLZ1"/>
<keyword evidence="12" id="KW-0411">Iron-sulfur</keyword>
<feature type="domain" description="Radical SAM core" evidence="17">
    <location>
        <begin position="296"/>
        <end position="527"/>
    </location>
</feature>
<dbReference type="NCBIfam" id="TIGR01578">
    <property type="entry name" value="MiaB-like-B"/>
    <property type="match status" value="1"/>
</dbReference>
<dbReference type="SFLD" id="SFLDS00029">
    <property type="entry name" value="Radical_SAM"/>
    <property type="match status" value="1"/>
</dbReference>
<accession>A0A196SLZ1</accession>
<dbReference type="GO" id="GO:0035598">
    <property type="term" value="F:tRNA (N(6)-L-threonylcarbamoyladenosine(37)-C(2))-methylthiotransferase activity"/>
    <property type="evidence" value="ECO:0007669"/>
    <property type="project" value="UniProtKB-EC"/>
</dbReference>
<dbReference type="InterPro" id="IPR038135">
    <property type="entry name" value="Methylthiotransferase_N_sf"/>
</dbReference>
<evidence type="ECO:0000256" key="8">
    <source>
        <dbReference type="ARBA" id="ARBA00022691"/>
    </source>
</evidence>
<dbReference type="PANTHER" id="PTHR11918">
    <property type="entry name" value="RADICAL SAM PROTEINS"/>
    <property type="match status" value="1"/>
</dbReference>
<dbReference type="PROSITE" id="PS51449">
    <property type="entry name" value="MTTASE_N"/>
    <property type="match status" value="1"/>
</dbReference>
<feature type="transmembrane region" description="Helical" evidence="15">
    <location>
        <begin position="108"/>
        <end position="129"/>
    </location>
</feature>
<dbReference type="STRING" id="478820.A0A196SLZ1"/>
<dbReference type="PROSITE" id="PS51918">
    <property type="entry name" value="RADICAL_SAM"/>
    <property type="match status" value="1"/>
</dbReference>
<evidence type="ECO:0000256" key="3">
    <source>
        <dbReference type="ARBA" id="ARBA00008616"/>
    </source>
</evidence>
<dbReference type="FunFam" id="3.40.50.12160:FF:000003">
    <property type="entry name" value="CDK5 regulatory subunit-associated protein 1"/>
    <property type="match status" value="1"/>
</dbReference>
<keyword evidence="8" id="KW-0949">S-adenosyl-L-methionine</keyword>
<keyword evidence="19" id="KW-1185">Reference proteome</keyword>
<feature type="transmembrane region" description="Helical" evidence="15">
    <location>
        <begin position="6"/>
        <end position="27"/>
    </location>
</feature>
<dbReference type="Pfam" id="PF04055">
    <property type="entry name" value="Radical_SAM"/>
    <property type="match status" value="1"/>
</dbReference>
<evidence type="ECO:0000256" key="12">
    <source>
        <dbReference type="ARBA" id="ARBA00023014"/>
    </source>
</evidence>
<keyword evidence="7" id="KW-0808">Transferase</keyword>
<comment type="similarity">
    <text evidence="3">Belongs to the methylthiotransferase family. CDKAL1 subfamily.</text>
</comment>
<evidence type="ECO:0000256" key="10">
    <source>
        <dbReference type="ARBA" id="ARBA00022723"/>
    </source>
</evidence>
<dbReference type="GO" id="GO:0051539">
    <property type="term" value="F:4 iron, 4 sulfur cluster binding"/>
    <property type="evidence" value="ECO:0007669"/>
    <property type="project" value="UniProtKB-KW"/>
</dbReference>
<dbReference type="FunFam" id="3.80.30.20:FF:000002">
    <property type="entry name" value="threonylcarbamoyladenosine tRNA methylthiotransferase isoform X2"/>
    <property type="match status" value="1"/>
</dbReference>
<evidence type="ECO:0000259" key="17">
    <source>
        <dbReference type="PROSITE" id="PS51918"/>
    </source>
</evidence>
<evidence type="ECO:0000313" key="18">
    <source>
        <dbReference type="EMBL" id="OAO18073.1"/>
    </source>
</evidence>
<keyword evidence="15" id="KW-1133">Transmembrane helix</keyword>
<dbReference type="Proteomes" id="UP000078348">
    <property type="component" value="Unassembled WGS sequence"/>
</dbReference>
<dbReference type="OrthoDB" id="1730074at2759"/>
<dbReference type="InterPro" id="IPR058240">
    <property type="entry name" value="rSAM_sf"/>
</dbReference>
<dbReference type="Gene3D" id="3.40.50.12160">
    <property type="entry name" value="Methylthiotransferase, N-terminal domain"/>
    <property type="match status" value="1"/>
</dbReference>
<sequence length="615" mass="68947">MGPQIGYRAVFFYEYVGPLAIMLLLFMRPSFIYGECSKVYSKQAVLAVAAWTLHYAKRLFETFFVHKFSHGTMPLTNLFKNCAYYWGYTLFVGYSICHPLYTPQSNMAIVYAAFAGMFICECVNGAVHLQFSSMRKELQEDCAYEKTKQTHDSPILIDETIIPNGKSVFIKSFGCSHNMSDGEYMGGILQRGGYTVVQDKDRADVWIINTCTVRDKSIASFENLYREAQQKHIPVVIAGCMTEADKQLRQKYKKNPIIGVNSIHHVKEVVDSLFSPTAGSSSTLSEMPPLDLPKVRKDPSVEIIPISLGCNGACTFCQTKLARGALRSYPVEEVVRRVAAVKDSASEIWLTSEDTGAYGQDIGSSLAALLERVRRTVEDSDTMVKIGMTNPPYLKPILPQLAETLASPHFFSYLHIPVQSGSDAVLRRMNRRYAVRDFREIVEYLKAAVPGVTLSTDIIVGFPYETAADHAATMALLKELRLDIVHYSRYYARPHTVAARFEQLPMAVVKPRVKELSDWFKGLDPYAPLVGKLMPVWVASECVGGARSCHTKEYIKVMMPDAGFRTGDVLLVRATAATRFHLEAEVVDALPRRLRRSACPRELMEEEAAAIKTFF</sequence>
<dbReference type="InterPro" id="IPR006466">
    <property type="entry name" value="MiaB-like_arc_euk"/>
</dbReference>
<keyword evidence="9" id="KW-0819">tRNA processing</keyword>
<evidence type="ECO:0000256" key="15">
    <source>
        <dbReference type="SAM" id="Phobius"/>
    </source>
</evidence>
<reference evidence="18 19" key="1">
    <citation type="submission" date="2016-05" db="EMBL/GenBank/DDBJ databases">
        <title>Nuclear genome of Blastocystis sp. subtype 1 NandII.</title>
        <authorList>
            <person name="Gentekaki E."/>
            <person name="Curtis B."/>
            <person name="Stairs C."/>
            <person name="Eme L."/>
            <person name="Herman E."/>
            <person name="Klimes V."/>
            <person name="Arias M.C."/>
            <person name="Elias M."/>
            <person name="Hilliou F."/>
            <person name="Klute M."/>
            <person name="Malik S.-B."/>
            <person name="Pightling A."/>
            <person name="Rachubinski R."/>
            <person name="Salas D."/>
            <person name="Schlacht A."/>
            <person name="Suga H."/>
            <person name="Archibald J."/>
            <person name="Ball S.G."/>
            <person name="Clark G."/>
            <person name="Dacks J."/>
            <person name="Van Der Giezen M."/>
            <person name="Tsaousis A."/>
            <person name="Roger A."/>
        </authorList>
    </citation>
    <scope>NUCLEOTIDE SEQUENCE [LARGE SCALE GENOMIC DNA]</scope>
    <source>
        <strain evidence="19">ATCC 50177 / NandII</strain>
    </source>
</reference>
<gene>
    <name evidence="18" type="ORF">AV274_0174</name>
</gene>
<evidence type="ECO:0000313" key="19">
    <source>
        <dbReference type="Proteomes" id="UP000078348"/>
    </source>
</evidence>
<dbReference type="SFLD" id="SFLDG01082">
    <property type="entry name" value="B12-binding_domain_containing"/>
    <property type="match status" value="1"/>
</dbReference>
<dbReference type="GO" id="GO:0046872">
    <property type="term" value="F:metal ion binding"/>
    <property type="evidence" value="ECO:0007669"/>
    <property type="project" value="UniProtKB-KW"/>
</dbReference>
<dbReference type="InterPro" id="IPR006638">
    <property type="entry name" value="Elp3/MiaA/NifB-like_rSAM"/>
</dbReference>
<keyword evidence="6" id="KW-0004">4Fe-4S</keyword>
<dbReference type="CDD" id="cd01335">
    <property type="entry name" value="Radical_SAM"/>
    <property type="match status" value="1"/>
</dbReference>
<dbReference type="InterPro" id="IPR013848">
    <property type="entry name" value="Methylthiotransferase_N"/>
</dbReference>
<name>A0A196SLZ1_BLAHN</name>
<organism evidence="18 19">
    <name type="scientific">Blastocystis sp. subtype 1 (strain ATCC 50177 / NandII)</name>
    <dbReference type="NCBI Taxonomy" id="478820"/>
    <lineage>
        <taxon>Eukaryota</taxon>
        <taxon>Sar</taxon>
        <taxon>Stramenopiles</taxon>
        <taxon>Bigyra</taxon>
        <taxon>Opalozoa</taxon>
        <taxon>Opalinata</taxon>
        <taxon>Blastocystidae</taxon>
        <taxon>Blastocystis</taxon>
    </lineage>
</organism>